<dbReference type="Gene3D" id="3.90.950.20">
    <property type="entry name" value="CinA-like"/>
    <property type="match status" value="1"/>
</dbReference>
<comment type="caution">
    <text evidence="2">The sequence shown here is derived from an EMBL/GenBank/DDBJ whole genome shotgun (WGS) entry which is preliminary data.</text>
</comment>
<evidence type="ECO:0000313" key="3">
    <source>
        <dbReference type="Proteomes" id="UP000280444"/>
    </source>
</evidence>
<dbReference type="NCBIfam" id="TIGR00199">
    <property type="entry name" value="PncC_domain"/>
    <property type="match status" value="1"/>
</dbReference>
<reference evidence="2 3" key="1">
    <citation type="submission" date="2018-11" db="EMBL/GenBank/DDBJ databases">
        <title>Genomes From Bacteria Associated with the Canine Oral Cavity: a Test Case for Automated Genome-Based Taxonomic Assignment.</title>
        <authorList>
            <person name="Coil D.A."/>
            <person name="Jospin G."/>
            <person name="Darling A.E."/>
            <person name="Wallis C."/>
            <person name="Davis I.J."/>
            <person name="Harris S."/>
            <person name="Eisen J.A."/>
            <person name="Holcombe L.J."/>
            <person name="O'Flynn C."/>
        </authorList>
    </citation>
    <scope>NUCLEOTIDE SEQUENCE [LARGE SCALE GENOMIC DNA]</scope>
    <source>
        <strain evidence="2 3">OH770</strain>
    </source>
</reference>
<feature type="domain" description="CinA C-terminal" evidence="1">
    <location>
        <begin position="14"/>
        <end position="161"/>
    </location>
</feature>
<keyword evidence="3" id="KW-1185">Reference proteome</keyword>
<dbReference type="EMBL" id="RQZF01000001">
    <property type="protein sequence ID" value="RRC96432.1"/>
    <property type="molecule type" value="Genomic_DNA"/>
</dbReference>
<dbReference type="Pfam" id="PF02464">
    <property type="entry name" value="CinA"/>
    <property type="match status" value="1"/>
</dbReference>
<gene>
    <name evidence="2" type="ORF">EII11_01980</name>
</gene>
<evidence type="ECO:0000313" key="2">
    <source>
        <dbReference type="EMBL" id="RRC96432.1"/>
    </source>
</evidence>
<dbReference type="AlphaFoldDB" id="A0A3P1SJD3"/>
<dbReference type="Proteomes" id="UP000280444">
    <property type="component" value="Unassembled WGS sequence"/>
</dbReference>
<name>A0A3P1SJD3_9ACTO</name>
<dbReference type="InterPro" id="IPR036653">
    <property type="entry name" value="CinA-like_C"/>
</dbReference>
<dbReference type="OrthoDB" id="1253990at2"/>
<dbReference type="InterPro" id="IPR008136">
    <property type="entry name" value="CinA_C"/>
</dbReference>
<evidence type="ECO:0000259" key="1">
    <source>
        <dbReference type="Pfam" id="PF02464"/>
    </source>
</evidence>
<dbReference type="SUPFAM" id="SSF142433">
    <property type="entry name" value="CinA-like"/>
    <property type="match status" value="1"/>
</dbReference>
<organism evidence="2 3">
    <name type="scientific">Schaalia canis</name>
    <dbReference type="NCBI Taxonomy" id="100469"/>
    <lineage>
        <taxon>Bacteria</taxon>
        <taxon>Bacillati</taxon>
        <taxon>Actinomycetota</taxon>
        <taxon>Actinomycetes</taxon>
        <taxon>Actinomycetales</taxon>
        <taxon>Actinomycetaceae</taxon>
        <taxon>Schaalia</taxon>
    </lineage>
</organism>
<protein>
    <submittedName>
        <fullName evidence="2">CinA family protein</fullName>
    </submittedName>
</protein>
<sequence>MTASDTTTSTHAVAFVIDALREAGLHVATAESLTGGGVCARLVNIPGASDVVQGGVCTYTCDLKRHILGVDGEILSERGPVDGEVAAQMAQGARQLFNADYAISTTGVAGPGPADEHPAGTVYMALAMPAGTSIHRYSFAGGRNEVREQAISQAIALLGQALSGKDLSALASFTGEGENPGAR</sequence>
<proteinExistence type="predicted"/>
<accession>A0A3P1SJD3</accession>
<dbReference type="RefSeq" id="WP_124868011.1">
    <property type="nucleotide sequence ID" value="NZ_RQZF01000001.1"/>
</dbReference>